<evidence type="ECO:0000259" key="5">
    <source>
        <dbReference type="Pfam" id="PF07940"/>
    </source>
</evidence>
<evidence type="ECO:0000256" key="4">
    <source>
        <dbReference type="ARBA" id="ARBA00023239"/>
    </source>
</evidence>
<feature type="domain" description="Heparin-sulfate lyase N-terminal" evidence="6">
    <location>
        <begin position="102"/>
        <end position="320"/>
    </location>
</feature>
<dbReference type="GO" id="GO:0016829">
    <property type="term" value="F:lyase activity"/>
    <property type="evidence" value="ECO:0007669"/>
    <property type="project" value="UniProtKB-KW"/>
</dbReference>
<name>A0A5R9K741_9BACT</name>
<dbReference type="EMBL" id="VCEI01000030">
    <property type="protein sequence ID" value="TLU89603.1"/>
    <property type="molecule type" value="Genomic_DNA"/>
</dbReference>
<keyword evidence="2" id="KW-0732">Signal</keyword>
<evidence type="ECO:0000313" key="7">
    <source>
        <dbReference type="EMBL" id="TLU89603.1"/>
    </source>
</evidence>
<evidence type="ECO:0000313" key="8">
    <source>
        <dbReference type="Proteomes" id="UP000309788"/>
    </source>
</evidence>
<dbReference type="InterPro" id="IPR008929">
    <property type="entry name" value="Chondroitin_lyas"/>
</dbReference>
<dbReference type="RefSeq" id="WP_138283663.1">
    <property type="nucleotide sequence ID" value="NZ_BMGE01000004.1"/>
</dbReference>
<accession>A0A5R9K741</accession>
<dbReference type="Pfam" id="PF07940">
    <property type="entry name" value="Hepar_II_III_C"/>
    <property type="match status" value="1"/>
</dbReference>
<dbReference type="Gene3D" id="2.70.98.70">
    <property type="match status" value="1"/>
</dbReference>
<proteinExistence type="predicted"/>
<dbReference type="PANTHER" id="PTHR39210:SF1">
    <property type="entry name" value="HEPARIN-SULFATE LYASE"/>
    <property type="match status" value="1"/>
</dbReference>
<feature type="domain" description="Heparinase II/III-like C-terminal" evidence="5">
    <location>
        <begin position="404"/>
        <end position="600"/>
    </location>
</feature>
<organism evidence="7 8">
    <name type="scientific">Dyadobacter sediminis</name>
    <dbReference type="NCBI Taxonomy" id="1493691"/>
    <lineage>
        <taxon>Bacteria</taxon>
        <taxon>Pseudomonadati</taxon>
        <taxon>Bacteroidota</taxon>
        <taxon>Cytophagia</taxon>
        <taxon>Cytophagales</taxon>
        <taxon>Spirosomataceae</taxon>
        <taxon>Dyadobacter</taxon>
    </lineage>
</organism>
<keyword evidence="3" id="KW-0574">Periplasm</keyword>
<evidence type="ECO:0000256" key="3">
    <source>
        <dbReference type="ARBA" id="ARBA00022764"/>
    </source>
</evidence>
<evidence type="ECO:0000256" key="1">
    <source>
        <dbReference type="ARBA" id="ARBA00004418"/>
    </source>
</evidence>
<gene>
    <name evidence="7" type="ORF">FEM55_22980</name>
</gene>
<dbReference type="Gene3D" id="1.50.10.100">
    <property type="entry name" value="Chondroitin AC/alginate lyase"/>
    <property type="match status" value="1"/>
</dbReference>
<dbReference type="PANTHER" id="PTHR39210">
    <property type="entry name" value="HEPARIN-SULFATE LYASE"/>
    <property type="match status" value="1"/>
</dbReference>
<dbReference type="OrthoDB" id="7335480at2"/>
<dbReference type="GO" id="GO:0042597">
    <property type="term" value="C:periplasmic space"/>
    <property type="evidence" value="ECO:0007669"/>
    <property type="project" value="UniProtKB-SubCell"/>
</dbReference>
<dbReference type="AlphaFoldDB" id="A0A5R9K741"/>
<reference evidence="7 8" key="1">
    <citation type="submission" date="2019-05" db="EMBL/GenBank/DDBJ databases">
        <authorList>
            <person name="Qu J.-H."/>
        </authorList>
    </citation>
    <scope>NUCLEOTIDE SEQUENCE [LARGE SCALE GENOMIC DNA]</scope>
    <source>
        <strain evidence="7 8">Z12</strain>
    </source>
</reference>
<keyword evidence="8" id="KW-1185">Reference proteome</keyword>
<sequence length="627" mass="74069">MIRFIQNMGFRYVCFRIGYEIRLRSGLLKLHFPVHVKEKSFSLENWRQLPVQFFFDPVKINLERNTSLYQLKERAGKISQNRFLYFSSEWHHAKDWHTHPKTGFAFDSKKHWTEIPDFSRQAGDIKYVWEKSRFTFLYDLIRYDFHFQEDQSKLVFAFITDWIDKNTVNCGPNWRCGQEITLRVFNWTFAVHYYKFSETLTPQIFEKVVNSIRHQMRRVEGNISFARIAVRNNHALTETFGLYFIGLLYPFFPESGKWKRKGKRWFEQEIAFQIDGDGTFLQYSVNYHRIAVQLLTMAIGIAEKNQEKWPANVYTLAEKSLHFLQACQEEITGWLPNYGNNDGALFFPLTDCHFRDFRPQLAALASALKQDHAYEIGNWNEETSWFSGEKNKTASLQKTSEYRTFEFKDGGYYILKDPFSLTFLRCGRYGKRPFQADNLHVDIWVNGMNILRDAGTFQYNTDENLIRYFAGTASHNTVMIGDFDQMRKGPRFMWFGWIKKASGEIRFLNPDLIVMEADYEGFYHVAKGIRHKRKVFKEAGKLHWIIEDSLENVPANLPMKQIWHPCESFFDHYEIHAQDEKGNRMEYVKSEGWYSESYGQKTESPALVFATSGRFIRTTIKACNKGG</sequence>
<dbReference type="InterPro" id="IPR012480">
    <property type="entry name" value="Hepar_II_III_C"/>
</dbReference>
<comment type="caution">
    <text evidence="7">The sequence shown here is derived from an EMBL/GenBank/DDBJ whole genome shotgun (WGS) entry which is preliminary data.</text>
</comment>
<dbReference type="InterPro" id="IPR031680">
    <property type="entry name" value="Hepar_II_III_N"/>
</dbReference>
<evidence type="ECO:0000259" key="6">
    <source>
        <dbReference type="Pfam" id="PF16889"/>
    </source>
</evidence>
<dbReference type="SUPFAM" id="SSF48230">
    <property type="entry name" value="Chondroitin AC/alginate lyase"/>
    <property type="match status" value="1"/>
</dbReference>
<comment type="subcellular location">
    <subcellularLocation>
        <location evidence="1">Periplasm</location>
    </subcellularLocation>
</comment>
<evidence type="ECO:0000256" key="2">
    <source>
        <dbReference type="ARBA" id="ARBA00022729"/>
    </source>
</evidence>
<protein>
    <submittedName>
        <fullName evidence="7">Heparinase</fullName>
    </submittedName>
</protein>
<keyword evidence="4" id="KW-0456">Lyase</keyword>
<dbReference type="Proteomes" id="UP000309788">
    <property type="component" value="Unassembled WGS sequence"/>
</dbReference>
<dbReference type="Pfam" id="PF16889">
    <property type="entry name" value="Hepar_II_III_N"/>
    <property type="match status" value="1"/>
</dbReference>